<dbReference type="Gene3D" id="3.30.450.40">
    <property type="match status" value="1"/>
</dbReference>
<proteinExistence type="predicted"/>
<dbReference type="InterPro" id="IPR029016">
    <property type="entry name" value="GAF-like_dom_sf"/>
</dbReference>
<organism evidence="1 2">
    <name type="scientific">Photobacterium damselae</name>
    <dbReference type="NCBI Taxonomy" id="38293"/>
    <lineage>
        <taxon>Bacteria</taxon>
        <taxon>Pseudomonadati</taxon>
        <taxon>Pseudomonadota</taxon>
        <taxon>Gammaproteobacteria</taxon>
        <taxon>Vibrionales</taxon>
        <taxon>Vibrionaceae</taxon>
        <taxon>Photobacterium</taxon>
    </lineage>
</organism>
<dbReference type="AlphaFoldDB" id="A0A2T3QIB7"/>
<dbReference type="EMBL" id="UATL01000009">
    <property type="protein sequence ID" value="SPY46240.1"/>
    <property type="molecule type" value="Genomic_DNA"/>
</dbReference>
<evidence type="ECO:0000313" key="2">
    <source>
        <dbReference type="Proteomes" id="UP000251647"/>
    </source>
</evidence>
<dbReference type="Pfam" id="PF04340">
    <property type="entry name" value="DUF484"/>
    <property type="match status" value="1"/>
</dbReference>
<sequence length="240" mass="27235">MNASSSLAEQASCDELSAEQVASYLRKEPDFFARHPELLSQIRVHHDERGAVSLVDIQLEKLRGQVTQLQDQLEQLTDQAKRNDQLFQQFSSLQAKLMQARCLQQVMPLMEQFAQQYQLNISIRLLAEPEAAKPLLKEINSDVAWLLRESFTQFQRSFMPQQNIYLGRLRHGQAALFFSQPPDLGSFALLPLKQHQTLGVLGFSSTEGGHFHPAMDTLFLQQLAIVMSSQLALWLDEAAL</sequence>
<dbReference type="PANTHER" id="PTHR38765">
    <property type="entry name" value="DUF484 DOMAIN-CONTAINING PROTEIN"/>
    <property type="match status" value="1"/>
</dbReference>
<dbReference type="RefSeq" id="WP_005302022.1">
    <property type="nucleotide sequence ID" value="NZ_PYOG01000015.1"/>
</dbReference>
<dbReference type="PANTHER" id="PTHR38765:SF1">
    <property type="entry name" value="DUF484 DOMAIN-CONTAINING PROTEIN"/>
    <property type="match status" value="1"/>
</dbReference>
<dbReference type="Proteomes" id="UP000251647">
    <property type="component" value="Unassembled WGS sequence"/>
</dbReference>
<evidence type="ECO:0000313" key="1">
    <source>
        <dbReference type="EMBL" id="SPY46240.1"/>
    </source>
</evidence>
<name>A0A2T3QIB7_PHODM</name>
<dbReference type="InterPro" id="IPR007435">
    <property type="entry name" value="DUF484"/>
</dbReference>
<gene>
    <name evidence="1" type="ORF">NCTC11647_04602</name>
</gene>
<dbReference type="OrthoDB" id="8525200at2"/>
<accession>A0A2T3QIB7</accession>
<protein>
    <submittedName>
        <fullName evidence="1">Uncharacterized protein conserved in bacteria</fullName>
    </submittedName>
</protein>
<reference evidence="1 2" key="1">
    <citation type="submission" date="2018-06" db="EMBL/GenBank/DDBJ databases">
        <authorList>
            <consortium name="Pathogen Informatics"/>
            <person name="Doyle S."/>
        </authorList>
    </citation>
    <scope>NUCLEOTIDE SEQUENCE [LARGE SCALE GENOMIC DNA]</scope>
    <source>
        <strain evidence="1 2">NCTC11647</strain>
    </source>
</reference>